<dbReference type="AlphaFoldDB" id="E1QPR6"/>
<dbReference type="FunFam" id="3.30.1330.40:FF:000001">
    <property type="entry name" value="L-PSP family endoribonuclease"/>
    <property type="match status" value="1"/>
</dbReference>
<reference evidence="3" key="2">
    <citation type="journal article" date="2010" name="Stand. Genomic Sci.">
        <title>Complete genome sequence of Vulcanisaeta distributa type strain (IC-017T).</title>
        <authorList>
            <person name="Mavromatis K."/>
            <person name="Sikorski J."/>
            <person name="Pabst E."/>
            <person name="Teshima H."/>
            <person name="Lapidus A."/>
            <person name="Lucas S."/>
            <person name="Nolan M."/>
            <person name="Glavina Del Rio T."/>
            <person name="Cheng J."/>
            <person name="Bruce D."/>
            <person name="Goodwin L."/>
            <person name="Pitluck S."/>
            <person name="Liolios K."/>
            <person name="Ivanova N."/>
            <person name="Mikhailova N."/>
            <person name="Pati A."/>
            <person name="Chen A."/>
            <person name="Palaniappan K."/>
            <person name="Land M."/>
            <person name="Hauser L."/>
            <person name="Chang Y."/>
            <person name="Jeffries C."/>
            <person name="Rohde M."/>
            <person name="Spring S."/>
            <person name="Goker M."/>
            <person name="Wirth R."/>
            <person name="Woyke T."/>
            <person name="Bristow J."/>
            <person name="Eisen J."/>
            <person name="Markowitz V."/>
            <person name="Hugenholtz P."/>
            <person name="Klenk H."/>
            <person name="Kyrpides N."/>
        </authorList>
    </citation>
    <scope>NUCLEOTIDE SEQUENCE [LARGE SCALE GENOMIC DNA]</scope>
    <source>
        <strain evidence="3">DSM 14429 / JCM 11212 / NBRC 100878 / IC-017</strain>
    </source>
</reference>
<gene>
    <name evidence="2" type="ordered locus">Vdis_0972</name>
</gene>
<dbReference type="Pfam" id="PF01042">
    <property type="entry name" value="Ribonuc_L-PSP"/>
    <property type="match status" value="1"/>
</dbReference>
<protein>
    <submittedName>
        <fullName evidence="2">Endoribonuclease L-PSP</fullName>
    </submittedName>
</protein>
<comment type="similarity">
    <text evidence="1">Belongs to the RutC family.</text>
</comment>
<keyword evidence="3" id="KW-1185">Reference proteome</keyword>
<dbReference type="GeneID" id="9751901"/>
<dbReference type="PANTHER" id="PTHR11803:SF39">
    <property type="entry name" value="2-IMINOBUTANOATE_2-IMINOPROPANOATE DEAMINASE"/>
    <property type="match status" value="1"/>
</dbReference>
<evidence type="ECO:0000256" key="1">
    <source>
        <dbReference type="ARBA" id="ARBA00010552"/>
    </source>
</evidence>
<dbReference type="InterPro" id="IPR035959">
    <property type="entry name" value="RutC-like_sf"/>
</dbReference>
<dbReference type="KEGG" id="vdi:Vdis_0972"/>
<dbReference type="CDD" id="cd00448">
    <property type="entry name" value="YjgF_YER057c_UK114_family"/>
    <property type="match status" value="1"/>
</dbReference>
<reference evidence="2 3" key="1">
    <citation type="journal article" date="2010" name="Stand. Genomic Sci.">
        <title>Complete genome sequence of Vulcanisaeta distributa type strain (IC-017).</title>
        <authorList>
            <person name="Mavromatis K."/>
            <person name="Sikorski J."/>
            <person name="Pabst E."/>
            <person name="Teshima H."/>
            <person name="Lapidus A."/>
            <person name="Lucas S."/>
            <person name="Nolan M."/>
            <person name="Glavina Del Rio T."/>
            <person name="Cheng J.F."/>
            <person name="Bruce D."/>
            <person name="Goodwin L."/>
            <person name="Pitluck S."/>
            <person name="Liolios K."/>
            <person name="Ivanova N."/>
            <person name="Mikhailova N."/>
            <person name="Pati A."/>
            <person name="Chen A."/>
            <person name="Palaniappan K."/>
            <person name="Land M."/>
            <person name="Hauser L."/>
            <person name="Chang Y.J."/>
            <person name="Jeffries C.D."/>
            <person name="Rohde M."/>
            <person name="Spring S."/>
            <person name="Goker M."/>
            <person name="Wirth R."/>
            <person name="Woyke T."/>
            <person name="Bristow J."/>
            <person name="Eisen J.A."/>
            <person name="Markowitz V."/>
            <person name="Hugenholtz P."/>
            <person name="Klenk H.P."/>
            <person name="Kyrpides N.C."/>
        </authorList>
    </citation>
    <scope>NUCLEOTIDE SEQUENCE [LARGE SCALE GENOMIC DNA]</scope>
    <source>
        <strain evidence="3">DSM 14429 / JCM 11212 / NBRC 100878 / IC-017</strain>
    </source>
</reference>
<sequence length="127" mass="13872">MPRTTVFTEKAPKPIGPYSQAVNVGNFLFVSGQIPIDPSTGQLVKGGIKEQTERVLENIKAILEAAGYSLSNVAWVFVALKDLSKFSEFNEVYSRYFRENPPARITVEVSNLPGGALVEISVIAVKD</sequence>
<dbReference type="Gene3D" id="3.30.1330.40">
    <property type="entry name" value="RutC-like"/>
    <property type="match status" value="1"/>
</dbReference>
<accession>E1QPR6</accession>
<dbReference type="SUPFAM" id="SSF55298">
    <property type="entry name" value="YjgF-like"/>
    <property type="match status" value="1"/>
</dbReference>
<dbReference type="GO" id="GO:0019239">
    <property type="term" value="F:deaminase activity"/>
    <property type="evidence" value="ECO:0007669"/>
    <property type="project" value="TreeGrafter"/>
</dbReference>
<dbReference type="Proteomes" id="UP000006681">
    <property type="component" value="Chromosome"/>
</dbReference>
<dbReference type="EMBL" id="CP002100">
    <property type="protein sequence ID" value="ADN50362.1"/>
    <property type="molecule type" value="Genomic_DNA"/>
</dbReference>
<name>E1QPR6_VULDI</name>
<dbReference type="HOGENOM" id="CLU_100715_7_3_2"/>
<dbReference type="OrthoDB" id="371655at2157"/>
<dbReference type="InterPro" id="IPR006175">
    <property type="entry name" value="YjgF/YER057c/UK114"/>
</dbReference>
<dbReference type="eggNOG" id="arCOG01630">
    <property type="taxonomic scope" value="Archaea"/>
</dbReference>
<proteinExistence type="inferred from homology"/>
<dbReference type="PANTHER" id="PTHR11803">
    <property type="entry name" value="2-IMINOBUTANOATE/2-IMINOPROPANOATE DEAMINASE RIDA"/>
    <property type="match status" value="1"/>
</dbReference>
<evidence type="ECO:0000313" key="2">
    <source>
        <dbReference type="EMBL" id="ADN50362.1"/>
    </source>
</evidence>
<dbReference type="InterPro" id="IPR006056">
    <property type="entry name" value="RidA"/>
</dbReference>
<dbReference type="RefSeq" id="WP_013336087.1">
    <property type="nucleotide sequence ID" value="NC_014537.1"/>
</dbReference>
<evidence type="ECO:0000313" key="3">
    <source>
        <dbReference type="Proteomes" id="UP000006681"/>
    </source>
</evidence>
<organism evidence="2 3">
    <name type="scientific">Vulcanisaeta distributa (strain DSM 14429 / JCM 11212 / NBRC 100878 / IC-017)</name>
    <dbReference type="NCBI Taxonomy" id="572478"/>
    <lineage>
        <taxon>Archaea</taxon>
        <taxon>Thermoproteota</taxon>
        <taxon>Thermoprotei</taxon>
        <taxon>Thermoproteales</taxon>
        <taxon>Thermoproteaceae</taxon>
        <taxon>Vulcanisaeta</taxon>
    </lineage>
</organism>
<dbReference type="NCBIfam" id="TIGR00004">
    <property type="entry name" value="Rid family detoxifying hydrolase"/>
    <property type="match status" value="1"/>
</dbReference>
<dbReference type="STRING" id="572478.Vdis_0972"/>
<dbReference type="GO" id="GO:0005829">
    <property type="term" value="C:cytosol"/>
    <property type="evidence" value="ECO:0007669"/>
    <property type="project" value="TreeGrafter"/>
</dbReference>